<protein>
    <submittedName>
        <fullName evidence="2">Nuclear transport factor 2 family protein</fullName>
    </submittedName>
</protein>
<comment type="caution">
    <text evidence="2">The sequence shown here is derived from an EMBL/GenBank/DDBJ whole genome shotgun (WGS) entry which is preliminary data.</text>
</comment>
<gene>
    <name evidence="2" type="ORF">GCM10022402_16830</name>
</gene>
<dbReference type="InterPro" id="IPR037401">
    <property type="entry name" value="SnoaL-like"/>
</dbReference>
<evidence type="ECO:0000259" key="1">
    <source>
        <dbReference type="Pfam" id="PF12680"/>
    </source>
</evidence>
<dbReference type="Gene3D" id="3.10.450.50">
    <property type="match status" value="1"/>
</dbReference>
<sequence length="148" mass="16558">MATGSTPQTPAQRILVRSLELLENGDARGWVDLFRPDGVLEFPYAPEGWPKRFEGRDALWAHMSKFPEHLSVTFSGIVFRETADPYLAIAEFHGNGTALSSGRPFVQEYISVLWSDDTEIVHYRDFWNPLLHLQALGGAEAAAQIVQS</sequence>
<feature type="domain" description="SnoaL-like" evidence="1">
    <location>
        <begin position="17"/>
        <end position="122"/>
    </location>
</feature>
<dbReference type="EMBL" id="BAABDD010000006">
    <property type="protein sequence ID" value="GAA3737474.1"/>
    <property type="molecule type" value="Genomic_DNA"/>
</dbReference>
<dbReference type="SUPFAM" id="SSF54427">
    <property type="entry name" value="NTF2-like"/>
    <property type="match status" value="1"/>
</dbReference>
<evidence type="ECO:0000313" key="2">
    <source>
        <dbReference type="EMBL" id="GAA3737474.1"/>
    </source>
</evidence>
<accession>A0ABP7FF07</accession>
<evidence type="ECO:0000313" key="3">
    <source>
        <dbReference type="Proteomes" id="UP001500908"/>
    </source>
</evidence>
<dbReference type="Pfam" id="PF12680">
    <property type="entry name" value="SnoaL_2"/>
    <property type="match status" value="1"/>
</dbReference>
<reference evidence="3" key="1">
    <citation type="journal article" date="2019" name="Int. J. Syst. Evol. Microbiol.">
        <title>The Global Catalogue of Microorganisms (GCM) 10K type strain sequencing project: providing services to taxonomists for standard genome sequencing and annotation.</title>
        <authorList>
            <consortium name="The Broad Institute Genomics Platform"/>
            <consortium name="The Broad Institute Genome Sequencing Center for Infectious Disease"/>
            <person name="Wu L."/>
            <person name="Ma J."/>
        </authorList>
    </citation>
    <scope>NUCLEOTIDE SEQUENCE [LARGE SCALE GENOMIC DNA]</scope>
    <source>
        <strain evidence="3">JCM 17137</strain>
    </source>
</reference>
<dbReference type="RefSeq" id="WP_344969239.1">
    <property type="nucleotide sequence ID" value="NZ_BAABDD010000006.1"/>
</dbReference>
<dbReference type="Proteomes" id="UP001500908">
    <property type="component" value="Unassembled WGS sequence"/>
</dbReference>
<proteinExistence type="predicted"/>
<organism evidence="2 3">
    <name type="scientific">Salinactinospora qingdaonensis</name>
    <dbReference type="NCBI Taxonomy" id="702744"/>
    <lineage>
        <taxon>Bacteria</taxon>
        <taxon>Bacillati</taxon>
        <taxon>Actinomycetota</taxon>
        <taxon>Actinomycetes</taxon>
        <taxon>Streptosporangiales</taxon>
        <taxon>Nocardiopsidaceae</taxon>
        <taxon>Salinactinospora</taxon>
    </lineage>
</organism>
<dbReference type="InterPro" id="IPR032710">
    <property type="entry name" value="NTF2-like_dom_sf"/>
</dbReference>
<name>A0ABP7FF07_9ACTN</name>
<keyword evidence="3" id="KW-1185">Reference proteome</keyword>